<dbReference type="EMBL" id="LN555523">
    <property type="protein sequence ID" value="CED94239.1"/>
    <property type="molecule type" value="Genomic_DNA"/>
</dbReference>
<dbReference type="PANTHER" id="PTHR11839">
    <property type="entry name" value="UDP/ADP-SUGAR PYROPHOSPHATASE"/>
    <property type="match status" value="1"/>
</dbReference>
<gene>
    <name evidence="3" type="ORF">CRIB_1632</name>
</gene>
<dbReference type="InterPro" id="IPR015797">
    <property type="entry name" value="NUDIX_hydrolase-like_dom_sf"/>
</dbReference>
<accession>A0A1V1I2A2</accession>
<sequence>MENSKIKGLKPLVETDFVGLYDVEYKNKKGQEKHWMVSSRKSKEELEKVYLENKEDKIDAVVICALHKAQNKLVLINQYRVPINKYIYELPAGLVDNNEDIETSVRRELKEETGLDLISINKINSKDKLYLSPGMTDESVAFVYCLCDGEITDKYQEDDEDIKAMLISKEDAKNILENEESIDIKAYLMLQMFEKLGESLFI</sequence>
<dbReference type="Pfam" id="PF00293">
    <property type="entry name" value="NUDIX"/>
    <property type="match status" value="1"/>
</dbReference>
<evidence type="ECO:0000313" key="3">
    <source>
        <dbReference type="EMBL" id="CED94239.1"/>
    </source>
</evidence>
<name>A0A1V1I2A2_9FIRM</name>
<dbReference type="GO" id="GO:0047631">
    <property type="term" value="F:ADP-ribose diphosphatase activity"/>
    <property type="evidence" value="ECO:0007669"/>
    <property type="project" value="TreeGrafter"/>
</dbReference>
<dbReference type="Proteomes" id="UP000245622">
    <property type="component" value="Chromosome 1"/>
</dbReference>
<keyword evidence="1 3" id="KW-0378">Hydrolase</keyword>
<dbReference type="CDD" id="cd03424">
    <property type="entry name" value="NUDIX_ADPRase_Nudt5_UGPPase_Nudt14"/>
    <property type="match status" value="1"/>
</dbReference>
<organism evidence="3 4">
    <name type="scientific">Romboutsia ilealis</name>
    <dbReference type="NCBI Taxonomy" id="1115758"/>
    <lineage>
        <taxon>Bacteria</taxon>
        <taxon>Bacillati</taxon>
        <taxon>Bacillota</taxon>
        <taxon>Clostridia</taxon>
        <taxon>Peptostreptococcales</taxon>
        <taxon>Peptostreptococcaceae</taxon>
        <taxon>Romboutsia</taxon>
    </lineage>
</organism>
<reference evidence="3 4" key="1">
    <citation type="submission" date="2014-04" db="EMBL/GenBank/DDBJ databases">
        <authorList>
            <person name="Hornung B.V."/>
        </authorList>
    </citation>
    <scope>NUCLEOTIDE SEQUENCE [LARGE SCALE GENOMIC DNA]</scope>
    <source>
        <strain evidence="3 4">CRIB</strain>
    </source>
</reference>
<dbReference type="GO" id="GO:0019693">
    <property type="term" value="P:ribose phosphate metabolic process"/>
    <property type="evidence" value="ECO:0007669"/>
    <property type="project" value="TreeGrafter"/>
</dbReference>
<dbReference type="SUPFAM" id="SSF55811">
    <property type="entry name" value="Nudix"/>
    <property type="match status" value="1"/>
</dbReference>
<proteinExistence type="predicted"/>
<dbReference type="KEGG" id="ril:CRIB_1632"/>
<evidence type="ECO:0000256" key="1">
    <source>
        <dbReference type="ARBA" id="ARBA00022801"/>
    </source>
</evidence>
<dbReference type="PANTHER" id="PTHR11839:SF1">
    <property type="entry name" value="ADP-SUGAR PYROPHOSPHATASE"/>
    <property type="match status" value="1"/>
</dbReference>
<evidence type="ECO:0000313" key="4">
    <source>
        <dbReference type="Proteomes" id="UP000245622"/>
    </source>
</evidence>
<dbReference type="GeneID" id="82205663"/>
<dbReference type="Gene3D" id="3.90.79.10">
    <property type="entry name" value="Nucleoside Triphosphate Pyrophosphohydrolase"/>
    <property type="match status" value="1"/>
</dbReference>
<keyword evidence="4" id="KW-1185">Reference proteome</keyword>
<dbReference type="AlphaFoldDB" id="A0A1V1I2A2"/>
<feature type="domain" description="Nudix hydrolase" evidence="2">
    <location>
        <begin position="56"/>
        <end position="190"/>
    </location>
</feature>
<dbReference type="InterPro" id="IPR000086">
    <property type="entry name" value="NUDIX_hydrolase_dom"/>
</dbReference>
<dbReference type="GO" id="GO:0006753">
    <property type="term" value="P:nucleoside phosphate metabolic process"/>
    <property type="evidence" value="ECO:0007669"/>
    <property type="project" value="TreeGrafter"/>
</dbReference>
<dbReference type="PROSITE" id="PS51462">
    <property type="entry name" value="NUDIX"/>
    <property type="match status" value="1"/>
</dbReference>
<evidence type="ECO:0000259" key="2">
    <source>
        <dbReference type="PROSITE" id="PS51462"/>
    </source>
</evidence>
<protein>
    <submittedName>
        <fullName evidence="3">Hydrolase, NUDIX</fullName>
    </submittedName>
</protein>
<dbReference type="RefSeq" id="WP_180701776.1">
    <property type="nucleotide sequence ID" value="NZ_CAOWGD010000036.1"/>
</dbReference>